<feature type="transmembrane region" description="Helical" evidence="5">
    <location>
        <begin position="279"/>
        <end position="296"/>
    </location>
</feature>
<evidence type="ECO:0000256" key="4">
    <source>
        <dbReference type="ARBA" id="ARBA00023136"/>
    </source>
</evidence>
<feature type="transmembrane region" description="Helical" evidence="5">
    <location>
        <begin position="404"/>
        <end position="427"/>
    </location>
</feature>
<accession>A0AA88XXN9</accession>
<evidence type="ECO:0000256" key="3">
    <source>
        <dbReference type="ARBA" id="ARBA00022989"/>
    </source>
</evidence>
<dbReference type="GO" id="GO:0022857">
    <property type="term" value="F:transmembrane transporter activity"/>
    <property type="evidence" value="ECO:0007669"/>
    <property type="project" value="InterPro"/>
</dbReference>
<feature type="domain" description="Major facilitator superfamily (MFS) profile" evidence="6">
    <location>
        <begin position="26"/>
        <end position="454"/>
    </location>
</feature>
<feature type="transmembrane region" description="Helical" evidence="5">
    <location>
        <begin position="95"/>
        <end position="114"/>
    </location>
</feature>
<gene>
    <name evidence="7" type="ORF">FSP39_011084</name>
</gene>
<dbReference type="GO" id="GO:0016020">
    <property type="term" value="C:membrane"/>
    <property type="evidence" value="ECO:0007669"/>
    <property type="project" value="UniProtKB-SubCell"/>
</dbReference>
<organism evidence="7 8">
    <name type="scientific">Pinctada imbricata</name>
    <name type="common">Atlantic pearl-oyster</name>
    <name type="synonym">Pinctada martensii</name>
    <dbReference type="NCBI Taxonomy" id="66713"/>
    <lineage>
        <taxon>Eukaryota</taxon>
        <taxon>Metazoa</taxon>
        <taxon>Spiralia</taxon>
        <taxon>Lophotrochozoa</taxon>
        <taxon>Mollusca</taxon>
        <taxon>Bivalvia</taxon>
        <taxon>Autobranchia</taxon>
        <taxon>Pteriomorphia</taxon>
        <taxon>Pterioida</taxon>
        <taxon>Pterioidea</taxon>
        <taxon>Pteriidae</taxon>
        <taxon>Pinctada</taxon>
    </lineage>
</organism>
<protein>
    <recommendedName>
        <fullName evidence="6">Major facilitator superfamily (MFS) profile domain-containing protein</fullName>
    </recommendedName>
</protein>
<dbReference type="PANTHER" id="PTHR23507:SF1">
    <property type="entry name" value="FI18259P1-RELATED"/>
    <property type="match status" value="1"/>
</dbReference>
<keyword evidence="2 5" id="KW-0812">Transmembrane</keyword>
<dbReference type="AlphaFoldDB" id="A0AA88XXN9"/>
<comment type="caution">
    <text evidence="7">The sequence shown here is derived from an EMBL/GenBank/DDBJ whole genome shotgun (WGS) entry which is preliminary data.</text>
</comment>
<dbReference type="Pfam" id="PF07690">
    <property type="entry name" value="MFS_1"/>
    <property type="match status" value="1"/>
</dbReference>
<evidence type="ECO:0000313" key="7">
    <source>
        <dbReference type="EMBL" id="KAK3090345.1"/>
    </source>
</evidence>
<keyword evidence="8" id="KW-1185">Reference proteome</keyword>
<feature type="transmembrane region" description="Helical" evidence="5">
    <location>
        <begin position="433"/>
        <end position="453"/>
    </location>
</feature>
<name>A0AA88XXN9_PINIB</name>
<dbReference type="EMBL" id="VSWD01000010">
    <property type="protein sequence ID" value="KAK3090345.1"/>
    <property type="molecule type" value="Genomic_DNA"/>
</dbReference>
<dbReference type="SUPFAM" id="SSF103473">
    <property type="entry name" value="MFS general substrate transporter"/>
    <property type="match status" value="1"/>
</dbReference>
<evidence type="ECO:0000313" key="8">
    <source>
        <dbReference type="Proteomes" id="UP001186944"/>
    </source>
</evidence>
<keyword evidence="4 5" id="KW-0472">Membrane</keyword>
<evidence type="ECO:0000256" key="2">
    <source>
        <dbReference type="ARBA" id="ARBA00022692"/>
    </source>
</evidence>
<feature type="transmembrane region" description="Helical" evidence="5">
    <location>
        <begin position="24"/>
        <end position="46"/>
    </location>
</feature>
<reference evidence="7" key="1">
    <citation type="submission" date="2019-08" db="EMBL/GenBank/DDBJ databases">
        <title>The improved chromosome-level genome for the pearl oyster Pinctada fucata martensii using PacBio sequencing and Hi-C.</title>
        <authorList>
            <person name="Zheng Z."/>
        </authorList>
    </citation>
    <scope>NUCLEOTIDE SEQUENCE</scope>
    <source>
        <strain evidence="7">ZZ-2019</strain>
        <tissue evidence="7">Adductor muscle</tissue>
    </source>
</reference>
<feature type="transmembrane region" description="Helical" evidence="5">
    <location>
        <begin position="342"/>
        <end position="361"/>
    </location>
</feature>
<dbReference type="InterPro" id="IPR036259">
    <property type="entry name" value="MFS_trans_sf"/>
</dbReference>
<feature type="transmembrane region" description="Helical" evidence="5">
    <location>
        <begin position="373"/>
        <end position="392"/>
    </location>
</feature>
<dbReference type="InterPro" id="IPR011701">
    <property type="entry name" value="MFS"/>
</dbReference>
<comment type="subcellular location">
    <subcellularLocation>
        <location evidence="1">Membrane</location>
        <topology evidence="1">Multi-pass membrane protein</topology>
    </subcellularLocation>
</comment>
<proteinExistence type="predicted"/>
<evidence type="ECO:0000259" key="6">
    <source>
        <dbReference type="PROSITE" id="PS50850"/>
    </source>
</evidence>
<dbReference type="Gene3D" id="1.20.1250.20">
    <property type="entry name" value="MFS general substrate transporter like domains"/>
    <property type="match status" value="1"/>
</dbReference>
<evidence type="ECO:0000256" key="5">
    <source>
        <dbReference type="SAM" id="Phobius"/>
    </source>
</evidence>
<evidence type="ECO:0000256" key="1">
    <source>
        <dbReference type="ARBA" id="ARBA00004141"/>
    </source>
</evidence>
<sequence length="454" mass="50252">MSEKQPLLPSMEENPNPMSKPKRIFSLVFIVFITFMQTLTYVMTYYTVSEYALAWFEKTLYPNQTFTQNESNCEVNRSTEEYKDLMNVQSVTSKWSIYVSLAAGLPILLSGTLLSALTDNYGRKRIIVIPIFCTFLKNGLCALAVYNAWDIYLFTVFMFVEGAGGGWVTTLSVGSACIADLTKPDKSRSFMLTLMGTGIGLGFVGGTLLAGYTIMKVGYLYPLVISTILSLITVILITSLFPEPLPEHKRLKHFNPSSKAFSLVEFYVKNTGPNFRIRYILAIISLGFMEIGYLGKTTVEIFYATDPPYCLNPIEISIFASVRGLTQEIIGAVFLKIFQMCIVDEMITLFGLLSGIAYYIIEGLSVDKVMLFSSTAAGIIAALPLTLLRSIMSKMTPPDRQGSLFGSIAFFESIYNLTGNVITGAIYSASVHLYRGTVFFVLAGLSLISSILVM</sequence>
<feature type="transmembrane region" description="Helical" evidence="5">
    <location>
        <begin position="190"/>
        <end position="214"/>
    </location>
</feature>
<dbReference type="InterPro" id="IPR020846">
    <property type="entry name" value="MFS_dom"/>
</dbReference>
<dbReference type="PANTHER" id="PTHR23507">
    <property type="entry name" value="ZGC:174356"/>
    <property type="match status" value="1"/>
</dbReference>
<dbReference type="PROSITE" id="PS50850">
    <property type="entry name" value="MFS"/>
    <property type="match status" value="1"/>
</dbReference>
<feature type="transmembrane region" description="Helical" evidence="5">
    <location>
        <begin position="220"/>
        <end position="241"/>
    </location>
</feature>
<dbReference type="Proteomes" id="UP001186944">
    <property type="component" value="Unassembled WGS sequence"/>
</dbReference>
<keyword evidence="3 5" id="KW-1133">Transmembrane helix</keyword>